<dbReference type="Pfam" id="PF24032">
    <property type="entry name" value="YQBQ"/>
    <property type="match status" value="1"/>
</dbReference>
<dbReference type="EMBL" id="JACJVO010000005">
    <property type="protein sequence ID" value="MBB6730058.1"/>
    <property type="molecule type" value="Genomic_DNA"/>
</dbReference>
<keyword evidence="3" id="KW-1185">Reference proteome</keyword>
<sequence length="321" mass="35241">MSDYEVVLADRYYLRELVEEITLEDSLEEIAYRATIALTVTPDLPAIAPGQTIRISGVPFGGTGMSPLLNPGLVWECSSSNAGTKHLSLTVYDPTIYLAKSEDERLMPAGQTAAQRLKLYAKEWSIALGDIQDTRISLARNIKRSQSIFSMLQEDLRETVDKGGDLFRPRMTPGGLDLVKLGSNGTVWELEWLEEVTQLRTLEGAVTQVKVLGSGSDEKLSPVLALVKGETAKYGTLQKVIQDCKIETVDEAKKAAKNALLGMQETFSATAPDINTIRAGDKVRLNGLDLIVTHVVHRLGTPGHMELELAAEEKVRRDFCV</sequence>
<protein>
    <submittedName>
        <fullName evidence="2">Phage portal protein</fullName>
    </submittedName>
</protein>
<reference evidence="2 3" key="1">
    <citation type="submission" date="2020-08" db="EMBL/GenBank/DDBJ databases">
        <title>Cohnella phylogeny.</title>
        <authorList>
            <person name="Dunlap C."/>
        </authorList>
    </citation>
    <scope>NUCLEOTIDE SEQUENCE [LARGE SCALE GENOMIC DNA]</scope>
    <source>
        <strain evidence="2 3">CBP 2801</strain>
    </source>
</reference>
<proteinExistence type="predicted"/>
<organism evidence="2 3">
    <name type="scientific">Cohnella zeiphila</name>
    <dbReference type="NCBI Taxonomy" id="2761120"/>
    <lineage>
        <taxon>Bacteria</taxon>
        <taxon>Bacillati</taxon>
        <taxon>Bacillota</taxon>
        <taxon>Bacilli</taxon>
        <taxon>Bacillales</taxon>
        <taxon>Paenibacillaceae</taxon>
        <taxon>Cohnella</taxon>
    </lineage>
</organism>
<dbReference type="Proteomes" id="UP000564644">
    <property type="component" value="Unassembled WGS sequence"/>
</dbReference>
<gene>
    <name evidence="2" type="ORF">H7C18_04035</name>
</gene>
<dbReference type="InterPro" id="IPR056937">
    <property type="entry name" value="YqbQ/XkdQ"/>
</dbReference>
<evidence type="ECO:0000313" key="3">
    <source>
        <dbReference type="Proteomes" id="UP000564644"/>
    </source>
</evidence>
<evidence type="ECO:0000313" key="2">
    <source>
        <dbReference type="EMBL" id="MBB6730058.1"/>
    </source>
</evidence>
<accession>A0A7X0VVN5</accession>
<dbReference type="AlphaFoldDB" id="A0A7X0VVN5"/>
<feature type="domain" description="YqbQ/XkdQ" evidence="1">
    <location>
        <begin position="72"/>
        <end position="299"/>
    </location>
</feature>
<dbReference type="RefSeq" id="WP_185127733.1">
    <property type="nucleotide sequence ID" value="NZ_JACJVO010000005.1"/>
</dbReference>
<evidence type="ECO:0000259" key="1">
    <source>
        <dbReference type="Pfam" id="PF24032"/>
    </source>
</evidence>
<comment type="caution">
    <text evidence="2">The sequence shown here is derived from an EMBL/GenBank/DDBJ whole genome shotgun (WGS) entry which is preliminary data.</text>
</comment>
<name>A0A7X0VVN5_9BACL</name>